<dbReference type="InterPro" id="IPR050295">
    <property type="entry name" value="Plant_2OG-oxidoreductases"/>
</dbReference>
<dbReference type="GO" id="GO:0046872">
    <property type="term" value="F:metal ion binding"/>
    <property type="evidence" value="ECO:0007669"/>
    <property type="project" value="UniProtKB-KW"/>
</dbReference>
<organism evidence="6">
    <name type="scientific">Conocephalum conicum</name>
    <name type="common">Snakeskin liverwort</name>
    <name type="synonym">Marchantia conica</name>
    <dbReference type="NCBI Taxonomy" id="41839"/>
    <lineage>
        <taxon>Eukaryota</taxon>
        <taxon>Viridiplantae</taxon>
        <taxon>Streptophyta</taxon>
        <taxon>Embryophyta</taxon>
        <taxon>Marchantiophyta</taxon>
        <taxon>Marchantiopsida</taxon>
        <taxon>Marchantiidae</taxon>
        <taxon>Marchantiales</taxon>
        <taxon>Conocephalaceae</taxon>
        <taxon>Conocephalum</taxon>
    </lineage>
</organism>
<sequence length="360" mass="40209">MAPPGVTPELVPISVAKLANEFSHVPEKFMLAEGGRPLTVFDNYSKEVPVISLKGIDSESERSRIVAEIGHACAEWGIFQITDHDVSTDIMNRMLEITMAFFNLPLEEKIKYAGKAGSFPVGYASGSHRPDDSLLDWRELFVHRCLPKSIRETEYETWPEKPDGYRKTLTEYSDTMDRLMTLLLGLVSESLGLPTNYIKNVGGGEQSEQKILFNYYPKCPQPDRTLGLRDHTDYGSLTVLQQNGIGGLQVCKEDTDTWFAVEPIPGALTCNLGDQIHVLSNGKYRSVEHHVVVNSNHTRLSLATFANPSRKSLMGPAPELISETNPAKYRNYTFEDYLPIGFAMKTRKAYDAVLLEGATE</sequence>
<proteinExistence type="evidence at transcript level"/>
<feature type="domain" description="Fe2OG dioxygenase" evidence="5">
    <location>
        <begin position="207"/>
        <end position="308"/>
    </location>
</feature>
<dbReference type="AlphaFoldDB" id="A0A5J6BTJ6"/>
<dbReference type="EMBL" id="MK557766">
    <property type="protein sequence ID" value="QEP99660.1"/>
    <property type="molecule type" value="mRNA"/>
</dbReference>
<evidence type="ECO:0000256" key="2">
    <source>
        <dbReference type="ARBA" id="ARBA00022723"/>
    </source>
</evidence>
<dbReference type="PANTHER" id="PTHR47991">
    <property type="entry name" value="OXOGLUTARATE/IRON-DEPENDENT DIOXYGENASE"/>
    <property type="match status" value="1"/>
</dbReference>
<dbReference type="Pfam" id="PF14226">
    <property type="entry name" value="DIOX_N"/>
    <property type="match status" value="1"/>
</dbReference>
<dbReference type="GO" id="GO:0016491">
    <property type="term" value="F:oxidoreductase activity"/>
    <property type="evidence" value="ECO:0007669"/>
    <property type="project" value="UniProtKB-KW"/>
</dbReference>
<evidence type="ECO:0000313" key="6">
    <source>
        <dbReference type="EMBL" id="QEP99660.1"/>
    </source>
</evidence>
<name>A0A5J6BTJ6_CONCI</name>
<comment type="similarity">
    <text evidence="1 4">Belongs to the iron/ascorbate-dependent oxidoreductase family.</text>
</comment>
<gene>
    <name evidence="6" type="primary">FNSI</name>
    <name evidence="6" type="synonym">F2H</name>
</gene>
<keyword evidence="4" id="KW-0560">Oxidoreductase</keyword>
<dbReference type="InterPro" id="IPR026992">
    <property type="entry name" value="DIOX_N"/>
</dbReference>
<reference evidence="6" key="1">
    <citation type="submission" date="2019-02" db="EMBL/GenBank/DDBJ databases">
        <authorList>
            <person name="Zhang X."/>
        </authorList>
    </citation>
    <scope>NUCLEOTIDE SEQUENCE</scope>
</reference>
<evidence type="ECO:0000259" key="5">
    <source>
        <dbReference type="PROSITE" id="PS51471"/>
    </source>
</evidence>
<dbReference type="InterPro" id="IPR044861">
    <property type="entry name" value="IPNS-like_FE2OG_OXY"/>
</dbReference>
<evidence type="ECO:0000256" key="3">
    <source>
        <dbReference type="ARBA" id="ARBA00023004"/>
    </source>
</evidence>
<keyword evidence="2 4" id="KW-0479">Metal-binding</keyword>
<dbReference type="InterPro" id="IPR005123">
    <property type="entry name" value="Oxoglu/Fe-dep_dioxygenase_dom"/>
</dbReference>
<dbReference type="PROSITE" id="PS51471">
    <property type="entry name" value="FE2OG_OXY"/>
    <property type="match status" value="1"/>
</dbReference>
<dbReference type="SUPFAM" id="SSF51197">
    <property type="entry name" value="Clavaminate synthase-like"/>
    <property type="match status" value="1"/>
</dbReference>
<dbReference type="Gene3D" id="2.60.120.330">
    <property type="entry name" value="B-lactam Antibiotic, Isopenicillin N Synthase, Chain"/>
    <property type="match status" value="1"/>
</dbReference>
<dbReference type="InterPro" id="IPR027443">
    <property type="entry name" value="IPNS-like_sf"/>
</dbReference>
<evidence type="ECO:0000256" key="4">
    <source>
        <dbReference type="RuleBase" id="RU003682"/>
    </source>
</evidence>
<keyword evidence="3 4" id="KW-0408">Iron</keyword>
<dbReference type="Pfam" id="PF03171">
    <property type="entry name" value="2OG-FeII_Oxy"/>
    <property type="match status" value="1"/>
</dbReference>
<protein>
    <submittedName>
        <fullName evidence="6">Flavonoid synthase I</fullName>
    </submittedName>
</protein>
<evidence type="ECO:0000256" key="1">
    <source>
        <dbReference type="ARBA" id="ARBA00008056"/>
    </source>
</evidence>
<accession>A0A5J6BTJ6</accession>